<proteinExistence type="predicted"/>
<accession>A0A814SUW0</accession>
<gene>
    <name evidence="1" type="ORF">OXX778_LOCUS23349</name>
</gene>
<keyword evidence="2" id="KW-1185">Reference proteome</keyword>
<feature type="non-terminal residue" evidence="1">
    <location>
        <position position="1"/>
    </location>
</feature>
<name>A0A814SUW0_9BILA</name>
<organism evidence="1 2">
    <name type="scientific">Brachionus calyciflorus</name>
    <dbReference type="NCBI Taxonomy" id="104777"/>
    <lineage>
        <taxon>Eukaryota</taxon>
        <taxon>Metazoa</taxon>
        <taxon>Spiralia</taxon>
        <taxon>Gnathifera</taxon>
        <taxon>Rotifera</taxon>
        <taxon>Eurotatoria</taxon>
        <taxon>Monogononta</taxon>
        <taxon>Pseudotrocha</taxon>
        <taxon>Ploima</taxon>
        <taxon>Brachionidae</taxon>
        <taxon>Brachionus</taxon>
    </lineage>
</organism>
<dbReference type="EMBL" id="CAJNOC010012274">
    <property type="protein sequence ID" value="CAF1152860.1"/>
    <property type="molecule type" value="Genomic_DNA"/>
</dbReference>
<evidence type="ECO:0000313" key="2">
    <source>
        <dbReference type="Proteomes" id="UP000663879"/>
    </source>
</evidence>
<protein>
    <submittedName>
        <fullName evidence="1">Uncharacterized protein</fullName>
    </submittedName>
</protein>
<evidence type="ECO:0000313" key="1">
    <source>
        <dbReference type="EMBL" id="CAF1152860.1"/>
    </source>
</evidence>
<dbReference type="AlphaFoldDB" id="A0A814SUW0"/>
<sequence>MVPQDRINEAFQMVIECKPEDLDVQPIIDYFQKTWMKGSFDRSLWNHYESDYYFKRNETNFKITRSIWVYNSTNEPIVESNEPLVESNEPLVELVSNSENETPNENNFLIIKKKPKRFCFLNQQKQPKLMKVDECQSQPSINQSLFIQNSEMLNDNQIFY</sequence>
<reference evidence="1" key="1">
    <citation type="submission" date="2021-02" db="EMBL/GenBank/DDBJ databases">
        <authorList>
            <person name="Nowell W R."/>
        </authorList>
    </citation>
    <scope>NUCLEOTIDE SEQUENCE</scope>
    <source>
        <strain evidence="1">Ploen Becks lab</strain>
    </source>
</reference>
<dbReference type="Proteomes" id="UP000663879">
    <property type="component" value="Unassembled WGS sequence"/>
</dbReference>
<comment type="caution">
    <text evidence="1">The sequence shown here is derived from an EMBL/GenBank/DDBJ whole genome shotgun (WGS) entry which is preliminary data.</text>
</comment>